<dbReference type="InterPro" id="IPR050863">
    <property type="entry name" value="CenT-Element_Derived"/>
</dbReference>
<sequence length="824" mass="96394">MNILDIQSCTKQNQLTEKITKRQGLPCKNRSVDHEIWVWRNSLIKVRGGKLVTKTEVQKYAREVYNRAGIFNFKASDGWYRRWLRRNSSEYFISNEKQANKRKVPQTEEHYNKKEIDDNCQHRKYPDNLNKLIENAKDTIRNENTQNLDTICEVINHPILKSESIISSEMKQLYNSEEIQSKAILKSEYKKHTLQNEKDNALLLNDSLIKNIFHKSIVEDKSKANLINNEISTECCIHKISAKSNQEKSTRNWYDSDKEIVNSVRRKGERYLNHFKTKVIIYASENTIKKAALKFHVNRSTISEWIKEKDKSEIKFYNRLLIPDEMKPADSVFYEWLEINKETLSPEIIIKKTLELFEKYGENELKKSCPWFLAYIKRLNEFDKSCKKKYIIYPEQFKIYVVNYAQQFSQLAASRLFMIARKRVFEWLGQIRKTGSINSKGSVNPSSYVTDPDVDCQIYSWYKKQPVIPSSKQIREKGRTLYKKAGYNLTCSHGWYYRWRSRMGLHTASSVIVKHDSLILEWILTKLDRNENISHKDILNEFSKLRENSSDHKSKPSLGWALRFCKRYPDLLQTIPDVTIPLPAQMESKVDTFKNNFLCCVKDRHIHSERIVSMDEIPLHFFLTGINKRPLLVRKPGFDTCHGSLIVSSLGNGVLLPYMLILKGTAQMIPDHRDLNNFVIITEKGIMDEDIMCIWLEKVLIARVGGKGLLICDCYEPHVCNPVMEVLNVNNIQQAVIPSGCSSRLQPLNSITKTLKYKIEQFWNELIKPERWVDDTDHLKSPSFVQIMDWVYKSYNSVNITEKENIKIAFHQVFSLGNESCTNN</sequence>
<dbReference type="PANTHER" id="PTHR19303:SF73">
    <property type="entry name" value="PROTEIN PDC2"/>
    <property type="match status" value="1"/>
</dbReference>
<dbReference type="AlphaFoldDB" id="A0A1B6CTX6"/>
<evidence type="ECO:0000313" key="4">
    <source>
        <dbReference type="EMBL" id="JAS16874.1"/>
    </source>
</evidence>
<evidence type="ECO:0000256" key="1">
    <source>
        <dbReference type="ARBA" id="ARBA00004123"/>
    </source>
</evidence>
<dbReference type="InterPro" id="IPR006600">
    <property type="entry name" value="HTH_CenpB_DNA-bd_dom"/>
</dbReference>
<proteinExistence type="predicted"/>
<gene>
    <name evidence="4" type="ORF">g.10996</name>
</gene>
<evidence type="ECO:0000256" key="2">
    <source>
        <dbReference type="ARBA" id="ARBA00023125"/>
    </source>
</evidence>
<dbReference type="GO" id="GO:0005634">
    <property type="term" value="C:nucleus"/>
    <property type="evidence" value="ECO:0007669"/>
    <property type="project" value="UniProtKB-SubCell"/>
</dbReference>
<reference evidence="4" key="1">
    <citation type="submission" date="2015-12" db="EMBL/GenBank/DDBJ databases">
        <title>De novo transcriptome assembly of four potential Pierce s Disease insect vectors from Arizona vineyards.</title>
        <authorList>
            <person name="Tassone E.E."/>
        </authorList>
    </citation>
    <scope>NUCLEOTIDE SEQUENCE</scope>
</reference>
<dbReference type="GO" id="GO:0003677">
    <property type="term" value="F:DNA binding"/>
    <property type="evidence" value="ECO:0007669"/>
    <property type="project" value="UniProtKB-KW"/>
</dbReference>
<dbReference type="InterPro" id="IPR009057">
    <property type="entry name" value="Homeodomain-like_sf"/>
</dbReference>
<keyword evidence="2" id="KW-0238">DNA-binding</keyword>
<dbReference type="EMBL" id="GEDC01020424">
    <property type="protein sequence ID" value="JAS16874.1"/>
    <property type="molecule type" value="Transcribed_RNA"/>
</dbReference>
<dbReference type="PANTHER" id="PTHR19303">
    <property type="entry name" value="TRANSPOSON"/>
    <property type="match status" value="1"/>
</dbReference>
<feature type="domain" description="HTH CENPB-type" evidence="3">
    <location>
        <begin position="442"/>
        <end position="509"/>
    </location>
</feature>
<evidence type="ECO:0000259" key="3">
    <source>
        <dbReference type="PROSITE" id="PS51253"/>
    </source>
</evidence>
<dbReference type="Pfam" id="PF03184">
    <property type="entry name" value="DDE_1"/>
    <property type="match status" value="1"/>
</dbReference>
<dbReference type="Gene3D" id="1.10.10.60">
    <property type="entry name" value="Homeodomain-like"/>
    <property type="match status" value="1"/>
</dbReference>
<accession>A0A1B6CTX6</accession>
<feature type="domain" description="HTH CENPB-type" evidence="3">
    <location>
        <begin position="503"/>
        <end position="574"/>
    </location>
</feature>
<organism evidence="4">
    <name type="scientific">Clastoptera arizonana</name>
    <name type="common">Arizona spittle bug</name>
    <dbReference type="NCBI Taxonomy" id="38151"/>
    <lineage>
        <taxon>Eukaryota</taxon>
        <taxon>Metazoa</taxon>
        <taxon>Ecdysozoa</taxon>
        <taxon>Arthropoda</taxon>
        <taxon>Hexapoda</taxon>
        <taxon>Insecta</taxon>
        <taxon>Pterygota</taxon>
        <taxon>Neoptera</taxon>
        <taxon>Paraneoptera</taxon>
        <taxon>Hemiptera</taxon>
        <taxon>Auchenorrhyncha</taxon>
        <taxon>Cercopoidea</taxon>
        <taxon>Clastopteridae</taxon>
        <taxon>Clastoptera</taxon>
    </lineage>
</organism>
<protein>
    <recommendedName>
        <fullName evidence="3">HTH CENPB-type domain-containing protein</fullName>
    </recommendedName>
</protein>
<name>A0A1B6CTX6_9HEMI</name>
<comment type="subcellular location">
    <subcellularLocation>
        <location evidence="1">Nucleus</location>
    </subcellularLocation>
</comment>
<dbReference type="PROSITE" id="PS51253">
    <property type="entry name" value="HTH_CENPB"/>
    <property type="match status" value="2"/>
</dbReference>
<dbReference type="SUPFAM" id="SSF46689">
    <property type="entry name" value="Homeodomain-like"/>
    <property type="match status" value="1"/>
</dbReference>
<dbReference type="InterPro" id="IPR004875">
    <property type="entry name" value="DDE_SF_endonuclease_dom"/>
</dbReference>